<keyword evidence="5 8" id="KW-0560">Oxidoreductase</keyword>
<keyword evidence="2 8" id="KW-0949">S-adenosyl-L-methionine</keyword>
<comment type="pathway">
    <text evidence="8">Cofactor biosynthesis; pyrroloquinoline quinone biosynthesis.</text>
</comment>
<dbReference type="RefSeq" id="WP_053378584.1">
    <property type="nucleotide sequence ID" value="NZ_CP011801.1"/>
</dbReference>
<dbReference type="NCBIfam" id="TIGR02109">
    <property type="entry name" value="PQQ_syn_pqqE"/>
    <property type="match status" value="1"/>
</dbReference>
<comment type="function">
    <text evidence="8">Catalyzes the cross-linking of a glutamate residue and a tyrosine residue in the PqqA protein as part of the biosynthesis of pyrroloquinoline quinone (PQQ).</text>
</comment>
<organism evidence="10 11">
    <name type="scientific">Nitrospira moscoviensis</name>
    <dbReference type="NCBI Taxonomy" id="42253"/>
    <lineage>
        <taxon>Bacteria</taxon>
        <taxon>Pseudomonadati</taxon>
        <taxon>Nitrospirota</taxon>
        <taxon>Nitrospiria</taxon>
        <taxon>Nitrospirales</taxon>
        <taxon>Nitrospiraceae</taxon>
        <taxon>Nitrospira</taxon>
    </lineage>
</organism>
<dbReference type="SMART" id="SM00729">
    <property type="entry name" value="Elp3"/>
    <property type="match status" value="1"/>
</dbReference>
<dbReference type="AlphaFoldDB" id="A0A0K2G9C3"/>
<evidence type="ECO:0000256" key="7">
    <source>
        <dbReference type="ARBA" id="ARBA00023014"/>
    </source>
</evidence>
<dbReference type="GO" id="GO:0005506">
    <property type="term" value="F:iron ion binding"/>
    <property type="evidence" value="ECO:0007669"/>
    <property type="project" value="UniProtKB-UniRule"/>
</dbReference>
<evidence type="ECO:0000256" key="5">
    <source>
        <dbReference type="ARBA" id="ARBA00023002"/>
    </source>
</evidence>
<dbReference type="InterPro" id="IPR023885">
    <property type="entry name" value="4Fe4S-binding_SPASM_dom"/>
</dbReference>
<evidence type="ECO:0000256" key="1">
    <source>
        <dbReference type="ARBA" id="ARBA00022485"/>
    </source>
</evidence>
<feature type="binding site" evidence="8">
    <location>
        <position position="15"/>
    </location>
    <ligand>
        <name>[4Fe-4S] cluster</name>
        <dbReference type="ChEBI" id="CHEBI:49883"/>
        <note>4Fe-4S-S-AdoMet</note>
    </ligand>
</feature>
<evidence type="ECO:0000256" key="3">
    <source>
        <dbReference type="ARBA" id="ARBA00022723"/>
    </source>
</evidence>
<reference evidence="10 11" key="1">
    <citation type="journal article" date="2015" name="Proc. Natl. Acad. Sci. U.S.A.">
        <title>Expanded metabolic versatility of ubiquitous nitrite-oxidizing bacteria from the genus Nitrospira.</title>
        <authorList>
            <person name="Koch H."/>
            <person name="Lucker S."/>
            <person name="Albertsen M."/>
            <person name="Kitzinger K."/>
            <person name="Herbold C."/>
            <person name="Spieck E."/>
            <person name="Nielsen P.H."/>
            <person name="Wagner M."/>
            <person name="Daims H."/>
        </authorList>
    </citation>
    <scope>NUCLEOTIDE SEQUENCE [LARGE SCALE GENOMIC DNA]</scope>
    <source>
        <strain evidence="10 11">NSP M-1</strain>
    </source>
</reference>
<dbReference type="InterPro" id="IPR013785">
    <property type="entry name" value="Aldolase_TIM"/>
</dbReference>
<comment type="catalytic activity">
    <reaction evidence="8">
        <text>[PQQ precursor protein] + S-adenosyl-L-methionine = E-Y cross-linked-[PQQ precursor protein] + 5'-deoxyadenosine + L-methionine + H(+)</text>
        <dbReference type="Rhea" id="RHEA:56836"/>
        <dbReference type="Rhea" id="RHEA-COMP:14800"/>
        <dbReference type="Rhea" id="RHEA-COMP:14801"/>
        <dbReference type="ChEBI" id="CHEBI:15378"/>
        <dbReference type="ChEBI" id="CHEBI:17319"/>
        <dbReference type="ChEBI" id="CHEBI:57844"/>
        <dbReference type="ChEBI" id="CHEBI:59789"/>
        <dbReference type="ChEBI" id="CHEBI:141026"/>
        <dbReference type="ChEBI" id="CHEBI:141027"/>
        <dbReference type="EC" id="1.21.98.4"/>
    </reaction>
</comment>
<evidence type="ECO:0000256" key="8">
    <source>
        <dbReference type="HAMAP-Rule" id="MF_00660"/>
    </source>
</evidence>
<keyword evidence="3 8" id="KW-0479">Metal-binding</keyword>
<dbReference type="PANTHER" id="PTHR11228:SF7">
    <property type="entry name" value="PQQA PEPTIDE CYCLASE"/>
    <property type="match status" value="1"/>
</dbReference>
<keyword evidence="11" id="KW-1185">Reference proteome</keyword>
<evidence type="ECO:0000256" key="4">
    <source>
        <dbReference type="ARBA" id="ARBA00022905"/>
    </source>
</evidence>
<dbReference type="InterPro" id="IPR007197">
    <property type="entry name" value="rSAM"/>
</dbReference>
<accession>A0A0K2G9C3</accession>
<dbReference type="Pfam" id="PF04055">
    <property type="entry name" value="Radical_SAM"/>
    <property type="match status" value="1"/>
</dbReference>
<dbReference type="GO" id="GO:0051539">
    <property type="term" value="F:4 iron, 4 sulfur cluster binding"/>
    <property type="evidence" value="ECO:0007669"/>
    <property type="project" value="UniProtKB-KW"/>
</dbReference>
<dbReference type="GO" id="GO:0018189">
    <property type="term" value="P:pyrroloquinoline quinone biosynthetic process"/>
    <property type="evidence" value="ECO:0007669"/>
    <property type="project" value="UniProtKB-UniRule"/>
</dbReference>
<sequence>MNRPYTLIAELTYRCPLACGYCSNPVDYGGRTPLDTAAWRRIFREAEELGIVQLNLTGGEPLLRDDLAPLITEARRVDLYVNLITSGIPLDRNRVARLRDAGLDAVQLSWQSTDPDECNELAGMAVYDRKLAAAQWIVESGLLLTLNVVLHRRNLHRVNEMISLAETLGAHRLELANVQYAGWALVNRLALLPTREQLDRARAAAEAARSRLGGRMDILFVTPDWYADVPRPCMDGWGRRFIVVAPDGAVLPCHAAQTIPGLPLDYATSRSLTDIWEHSELFNLFRGEEWMPSPCRTCERRAIDYGGCRCQAFHLTGDLAATDPACRWSPAHSLVQQARLDADRLASEPLIQPRLLKNVS</sequence>
<dbReference type="PROSITE" id="PS51918">
    <property type="entry name" value="RADICAL_SAM"/>
    <property type="match status" value="1"/>
</dbReference>
<dbReference type="PANTHER" id="PTHR11228">
    <property type="entry name" value="RADICAL SAM DOMAIN PROTEIN"/>
    <property type="match status" value="1"/>
</dbReference>
<dbReference type="OrthoDB" id="9792276at2"/>
<evidence type="ECO:0000313" key="10">
    <source>
        <dbReference type="EMBL" id="ALA57207.1"/>
    </source>
</evidence>
<dbReference type="PIRSF" id="PIRSF037420">
    <property type="entry name" value="PQQ_syn_pqqE"/>
    <property type="match status" value="1"/>
</dbReference>
<comment type="cofactor">
    <cofactor evidence="8">
        <name>[4Fe-4S] cluster</name>
        <dbReference type="ChEBI" id="CHEBI:49883"/>
    </cofactor>
    <text evidence="8">Binds 1 [4Fe-4S] cluster. The cluster is coordinated with 3 cysteines and an exchangeable S-adenosyl-L-methionine.</text>
</comment>
<dbReference type="EMBL" id="CP011801">
    <property type="protein sequence ID" value="ALA57207.1"/>
    <property type="molecule type" value="Genomic_DNA"/>
</dbReference>
<dbReference type="EC" id="1.21.98.4" evidence="8"/>
<comment type="subunit">
    <text evidence="8">Interacts with PqqD. The interaction is necessary for activity of PqqE.</text>
</comment>
<keyword evidence="4 8" id="KW-0884">PQQ biosynthesis</keyword>
<evidence type="ECO:0000256" key="2">
    <source>
        <dbReference type="ARBA" id="ARBA00022691"/>
    </source>
</evidence>
<dbReference type="InterPro" id="IPR050377">
    <property type="entry name" value="Radical_SAM_PqqE_MftC-like"/>
</dbReference>
<dbReference type="SFLD" id="SFLDG01386">
    <property type="entry name" value="main_SPASM_domain-containing"/>
    <property type="match status" value="1"/>
</dbReference>
<dbReference type="UniPathway" id="UPA00539"/>
<feature type="domain" description="Radical SAM core" evidence="9">
    <location>
        <begin position="1"/>
        <end position="215"/>
    </location>
</feature>
<feature type="binding site" evidence="8">
    <location>
        <position position="19"/>
    </location>
    <ligand>
        <name>[4Fe-4S] cluster</name>
        <dbReference type="ChEBI" id="CHEBI:49883"/>
        <note>4Fe-4S-S-AdoMet</note>
    </ligand>
</feature>
<dbReference type="NCBIfam" id="TIGR04085">
    <property type="entry name" value="rSAM_more_4Fe4S"/>
    <property type="match status" value="1"/>
</dbReference>
<dbReference type="Gene3D" id="3.20.20.70">
    <property type="entry name" value="Aldolase class I"/>
    <property type="match status" value="1"/>
</dbReference>
<keyword evidence="6 8" id="KW-0408">Iron</keyword>
<dbReference type="GO" id="GO:0016491">
    <property type="term" value="F:oxidoreductase activity"/>
    <property type="evidence" value="ECO:0007669"/>
    <property type="project" value="UniProtKB-KW"/>
</dbReference>
<dbReference type="PATRIC" id="fig|42253.5.peg.759"/>
<dbReference type="Pfam" id="PF13186">
    <property type="entry name" value="SPASM"/>
    <property type="match status" value="1"/>
</dbReference>
<gene>
    <name evidence="8 10" type="primary">pqqE</name>
    <name evidence="10" type="ORF">NITMOv2_0771</name>
</gene>
<evidence type="ECO:0000313" key="11">
    <source>
        <dbReference type="Proteomes" id="UP000069205"/>
    </source>
</evidence>
<evidence type="ECO:0000256" key="6">
    <source>
        <dbReference type="ARBA" id="ARBA00023004"/>
    </source>
</evidence>
<evidence type="ECO:0000259" key="9">
    <source>
        <dbReference type="PROSITE" id="PS51918"/>
    </source>
</evidence>
<dbReference type="CDD" id="cd01335">
    <property type="entry name" value="Radical_SAM"/>
    <property type="match status" value="1"/>
</dbReference>
<dbReference type="SFLD" id="SFLDF00280">
    <property type="entry name" value="coenzyme_PQQ_synthesis_protein"/>
    <property type="match status" value="1"/>
</dbReference>
<keyword evidence="1 8" id="KW-0004">4Fe-4S</keyword>
<dbReference type="KEGG" id="nmv:NITMOv2_0771"/>
<name>A0A0K2G9C3_NITMO</name>
<dbReference type="SFLD" id="SFLDS00029">
    <property type="entry name" value="Radical_SAM"/>
    <property type="match status" value="1"/>
</dbReference>
<dbReference type="Proteomes" id="UP000069205">
    <property type="component" value="Chromosome"/>
</dbReference>
<dbReference type="InterPro" id="IPR058240">
    <property type="entry name" value="rSAM_sf"/>
</dbReference>
<protein>
    <recommendedName>
        <fullName evidence="8">PqqA peptide cyclase</fullName>
        <ecNumber evidence="8">1.21.98.4</ecNumber>
    </recommendedName>
    <alternativeName>
        <fullName evidence="8">Coenzyme PQQ synthesis protein E</fullName>
    </alternativeName>
</protein>
<dbReference type="GO" id="GO:1904047">
    <property type="term" value="F:S-adenosyl-L-methionine binding"/>
    <property type="evidence" value="ECO:0007669"/>
    <property type="project" value="UniProtKB-UniRule"/>
</dbReference>
<dbReference type="SUPFAM" id="SSF102114">
    <property type="entry name" value="Radical SAM enzymes"/>
    <property type="match status" value="1"/>
</dbReference>
<dbReference type="GO" id="GO:0009975">
    <property type="term" value="F:cyclase activity"/>
    <property type="evidence" value="ECO:0007669"/>
    <property type="project" value="UniProtKB-UniRule"/>
</dbReference>
<comment type="similarity">
    <text evidence="8">Belongs to the radical SAM superfamily. PqqE family.</text>
</comment>
<keyword evidence="7 8" id="KW-0411">Iron-sulfur</keyword>
<feature type="binding site" evidence="8">
    <location>
        <position position="22"/>
    </location>
    <ligand>
        <name>[4Fe-4S] cluster</name>
        <dbReference type="ChEBI" id="CHEBI:49883"/>
        <note>4Fe-4S-S-AdoMet</note>
    </ligand>
</feature>
<dbReference type="HAMAP" id="MF_00660">
    <property type="entry name" value="PqqE"/>
    <property type="match status" value="1"/>
</dbReference>
<dbReference type="STRING" id="42253.NITMOv2_0771"/>
<dbReference type="InterPro" id="IPR011843">
    <property type="entry name" value="PQQ_synth_PqqE_bac"/>
</dbReference>
<proteinExistence type="inferred from homology"/>
<dbReference type="InterPro" id="IPR017200">
    <property type="entry name" value="PqqE-like"/>
</dbReference>
<dbReference type="SFLD" id="SFLDG01067">
    <property type="entry name" value="SPASM/twitch_domain_containing"/>
    <property type="match status" value="1"/>
</dbReference>
<dbReference type="InterPro" id="IPR006638">
    <property type="entry name" value="Elp3/MiaA/NifB-like_rSAM"/>
</dbReference>